<reference evidence="6" key="1">
    <citation type="submission" date="2025-08" db="UniProtKB">
        <authorList>
            <consortium name="RefSeq"/>
        </authorList>
    </citation>
    <scope>IDENTIFICATION</scope>
    <source>
        <tissue evidence="6">Testes</tissue>
    </source>
</reference>
<keyword evidence="5" id="KW-1185">Reference proteome</keyword>
<protein>
    <submittedName>
        <fullName evidence="6">Zonadhesin-like</fullName>
    </submittedName>
</protein>
<dbReference type="Pfam" id="PF00059">
    <property type="entry name" value="Lectin_C"/>
    <property type="match status" value="1"/>
</dbReference>
<dbReference type="SMART" id="SM00216">
    <property type="entry name" value="VWD"/>
    <property type="match status" value="1"/>
</dbReference>
<evidence type="ECO:0000256" key="1">
    <source>
        <dbReference type="ARBA" id="ARBA00023157"/>
    </source>
</evidence>
<dbReference type="Gene3D" id="3.10.100.10">
    <property type="entry name" value="Mannose-Binding Protein A, subunit A"/>
    <property type="match status" value="1"/>
</dbReference>
<dbReference type="GeneID" id="102806052"/>
<evidence type="ECO:0000313" key="6">
    <source>
        <dbReference type="RefSeq" id="XP_006818512.1"/>
    </source>
</evidence>
<gene>
    <name evidence="6" type="primary">LOC102806052</name>
</gene>
<dbReference type="Pfam" id="PF00094">
    <property type="entry name" value="VWD"/>
    <property type="match status" value="1"/>
</dbReference>
<feature type="domain" description="VWFD" evidence="4">
    <location>
        <begin position="182"/>
        <end position="364"/>
    </location>
</feature>
<evidence type="ECO:0000313" key="5">
    <source>
        <dbReference type="Proteomes" id="UP000694865"/>
    </source>
</evidence>
<dbReference type="PROSITE" id="PS51233">
    <property type="entry name" value="VWFD"/>
    <property type="match status" value="1"/>
</dbReference>
<feature type="domain" description="C-type lectin" evidence="3">
    <location>
        <begin position="72"/>
        <end position="176"/>
    </location>
</feature>
<name>A0ABM0MES1_SACKO</name>
<dbReference type="SUPFAM" id="SSF56436">
    <property type="entry name" value="C-type lectin-like"/>
    <property type="match status" value="1"/>
</dbReference>
<dbReference type="Proteomes" id="UP000694865">
    <property type="component" value="Unplaced"/>
</dbReference>
<dbReference type="SMART" id="SM00034">
    <property type="entry name" value="CLECT"/>
    <property type="match status" value="1"/>
</dbReference>
<keyword evidence="1" id="KW-1015">Disulfide bond</keyword>
<dbReference type="InterPro" id="IPR050780">
    <property type="entry name" value="Mucin_vWF_Thrombospondin_sf"/>
</dbReference>
<evidence type="ECO:0000259" key="3">
    <source>
        <dbReference type="PROSITE" id="PS50041"/>
    </source>
</evidence>
<proteinExistence type="predicted"/>
<dbReference type="InterPro" id="IPR018378">
    <property type="entry name" value="C-type_lectin_CS"/>
</dbReference>
<organism evidence="5 6">
    <name type="scientific">Saccoglossus kowalevskii</name>
    <name type="common">Acorn worm</name>
    <dbReference type="NCBI Taxonomy" id="10224"/>
    <lineage>
        <taxon>Eukaryota</taxon>
        <taxon>Metazoa</taxon>
        <taxon>Hemichordata</taxon>
        <taxon>Enteropneusta</taxon>
        <taxon>Harrimaniidae</taxon>
        <taxon>Saccoglossus</taxon>
    </lineage>
</organism>
<dbReference type="PROSITE" id="PS00615">
    <property type="entry name" value="C_TYPE_LECTIN_1"/>
    <property type="match status" value="1"/>
</dbReference>
<dbReference type="InterPro" id="IPR016187">
    <property type="entry name" value="CTDL_fold"/>
</dbReference>
<accession>A0ABM0MES1</accession>
<dbReference type="InterPro" id="IPR001846">
    <property type="entry name" value="VWF_type-D"/>
</dbReference>
<dbReference type="InterPro" id="IPR016186">
    <property type="entry name" value="C-type_lectin-like/link_sf"/>
</dbReference>
<dbReference type="RefSeq" id="XP_006818512.1">
    <property type="nucleotide sequence ID" value="XM_006818449.1"/>
</dbReference>
<sequence>MEGLDGIQHVSKNNLYNQTILSYLSVERSLHSRLYILFPVEEYYTEDATMLHLLVILTAISFTLTASQTNDQSTPTYTIVPGEFTWFEAKKECEKIGGFLAEPRTPEENVKVEELCASHTYWIGITDLTTEGIFTYARDDSIIVYSNWSPHEPNNLGDEHCTELYVDGTWNDLNCEDNHMGAICQFASGCHGDPHLRTFDGRAYTFQGTCWYTLFKDCTEYSRFEVTTKFEPREDSTPDQVRTRIVAFKVTVGDEYSIIDGLDITTGRTGGQKTDARVITIQEKDKKIKLNFTSKNTTFTMEWTLRKHALSVNYDGSFYHGKLCGLMGNADGIAVNDFQKLDGSVAKDADEFGESWKVYGTKCD</sequence>
<evidence type="ECO:0000259" key="4">
    <source>
        <dbReference type="PROSITE" id="PS51233"/>
    </source>
</evidence>
<dbReference type="PROSITE" id="PS50041">
    <property type="entry name" value="C_TYPE_LECTIN_2"/>
    <property type="match status" value="1"/>
</dbReference>
<dbReference type="InterPro" id="IPR001304">
    <property type="entry name" value="C-type_lectin-like"/>
</dbReference>
<dbReference type="PANTHER" id="PTHR11339">
    <property type="entry name" value="EXTRACELLULAR MATRIX GLYCOPROTEIN RELATED"/>
    <property type="match status" value="1"/>
</dbReference>
<keyword evidence="2" id="KW-0325">Glycoprotein</keyword>
<evidence type="ECO:0000256" key="2">
    <source>
        <dbReference type="ARBA" id="ARBA00023180"/>
    </source>
</evidence>